<dbReference type="Proteomes" id="UP000324800">
    <property type="component" value="Unassembled WGS sequence"/>
</dbReference>
<dbReference type="AlphaFoldDB" id="A0A5J4TR74"/>
<dbReference type="Gene3D" id="2.60.40.10">
    <property type="entry name" value="Immunoglobulins"/>
    <property type="match status" value="2"/>
</dbReference>
<sequence length="512" mass="56633">GKQAGAQAQVVASPVVAAPISPLESVFLLMHAVSGYTQYEIEMDTVRFKDTFMFQTRKFQIPIRNSGQVALPFSCFIHTRLTQIQQAQWQSNRQMGQEDYSGTRIKNIYDEDVGKPINKLAEGTSIVQSGQNTAPPTTAETSTEDGQGTKADPNEAVQYPPPGDYDEEQLAPYHITPDEGLIHPGEQRKIEISFCPQEAGIFERELWFKIPNRSPSLRPPRVLLVGFAQRPLCHFELESSDYLEARRSEDLQASHPMQNGTRVIEFVSRGIKVRNTKRFHVVNPSALSWDFVIDCIDPFITSQSLEKGQGIESKNESGIDDDSGGSGVGQGKFGVSSSGINGPQSPFNCLTRKGTVLPGLKAEIVFEFSPQALNTVESLWYFRIPSSGKTQPLLLVGITEDPLVYIQPHHVNFQSRLLGKAVEESVTIVNREQVPFAFRFDMGSVRQAMDQLMQAIASGGITNPDLLVNQTPSDTSGIPKSNTQRTQQKTIQPISGARRTTGPNVEDYDQMT</sequence>
<evidence type="ECO:0000256" key="1">
    <source>
        <dbReference type="SAM" id="MobiDB-lite"/>
    </source>
</evidence>
<accession>A0A5J4TR74</accession>
<dbReference type="PANTHER" id="PTHR23053">
    <property type="entry name" value="DLEC1 DELETED IN LUNG AND ESOPHAGEAL CANCER 1"/>
    <property type="match status" value="1"/>
</dbReference>
<gene>
    <name evidence="2" type="ORF">EZS28_043745</name>
</gene>
<dbReference type="GO" id="GO:0005930">
    <property type="term" value="C:axoneme"/>
    <property type="evidence" value="ECO:0007669"/>
    <property type="project" value="TreeGrafter"/>
</dbReference>
<reference evidence="2 3" key="1">
    <citation type="submission" date="2019-03" db="EMBL/GenBank/DDBJ databases">
        <title>Single cell metagenomics reveals metabolic interactions within the superorganism composed of flagellate Streblomastix strix and complex community of Bacteroidetes bacteria on its surface.</title>
        <authorList>
            <person name="Treitli S.C."/>
            <person name="Kolisko M."/>
            <person name="Husnik F."/>
            <person name="Keeling P."/>
            <person name="Hampl V."/>
        </authorList>
    </citation>
    <scope>NUCLEOTIDE SEQUENCE [LARGE SCALE GENOMIC DNA]</scope>
    <source>
        <strain evidence="2">ST1C</strain>
    </source>
</reference>
<proteinExistence type="predicted"/>
<evidence type="ECO:0000313" key="2">
    <source>
        <dbReference type="EMBL" id="KAA6360728.1"/>
    </source>
</evidence>
<protein>
    <submittedName>
        <fullName evidence="2">Uncharacterized protein</fullName>
    </submittedName>
</protein>
<dbReference type="OrthoDB" id="442692at2759"/>
<dbReference type="InterPro" id="IPR033305">
    <property type="entry name" value="Hydin-like"/>
</dbReference>
<dbReference type="GO" id="GO:0003341">
    <property type="term" value="P:cilium movement"/>
    <property type="evidence" value="ECO:0007669"/>
    <property type="project" value="TreeGrafter"/>
</dbReference>
<feature type="region of interest" description="Disordered" evidence="1">
    <location>
        <begin position="468"/>
        <end position="512"/>
    </location>
</feature>
<feature type="non-terminal residue" evidence="2">
    <location>
        <position position="1"/>
    </location>
</feature>
<dbReference type="GO" id="GO:1904158">
    <property type="term" value="P:axonemal central apparatus assembly"/>
    <property type="evidence" value="ECO:0007669"/>
    <property type="project" value="TreeGrafter"/>
</dbReference>
<feature type="compositionally biased region" description="Polar residues" evidence="1">
    <location>
        <begin position="468"/>
        <end position="493"/>
    </location>
</feature>
<evidence type="ECO:0000313" key="3">
    <source>
        <dbReference type="Proteomes" id="UP000324800"/>
    </source>
</evidence>
<organism evidence="2 3">
    <name type="scientific">Streblomastix strix</name>
    <dbReference type="NCBI Taxonomy" id="222440"/>
    <lineage>
        <taxon>Eukaryota</taxon>
        <taxon>Metamonada</taxon>
        <taxon>Preaxostyla</taxon>
        <taxon>Oxymonadida</taxon>
        <taxon>Streblomastigidae</taxon>
        <taxon>Streblomastix</taxon>
    </lineage>
</organism>
<comment type="caution">
    <text evidence="2">The sequence shown here is derived from an EMBL/GenBank/DDBJ whole genome shotgun (WGS) entry which is preliminary data.</text>
</comment>
<dbReference type="PANTHER" id="PTHR23053:SF0">
    <property type="entry name" value="HYDROCEPHALUS-INDUCING PROTEIN HOMOLOG"/>
    <property type="match status" value="1"/>
</dbReference>
<feature type="region of interest" description="Disordered" evidence="1">
    <location>
        <begin position="124"/>
        <end position="155"/>
    </location>
</feature>
<feature type="non-terminal residue" evidence="2">
    <location>
        <position position="512"/>
    </location>
</feature>
<feature type="region of interest" description="Disordered" evidence="1">
    <location>
        <begin position="307"/>
        <end position="339"/>
    </location>
</feature>
<name>A0A5J4TR74_9EUKA</name>
<dbReference type="InterPro" id="IPR013783">
    <property type="entry name" value="Ig-like_fold"/>
</dbReference>
<dbReference type="EMBL" id="SNRW01026538">
    <property type="protein sequence ID" value="KAA6360728.1"/>
    <property type="molecule type" value="Genomic_DNA"/>
</dbReference>